<comment type="caution">
    <text evidence="7">The sequence shown here is derived from an EMBL/GenBank/DDBJ whole genome shotgun (WGS) entry which is preliminary data.</text>
</comment>
<reference evidence="7" key="1">
    <citation type="submission" date="2021-02" db="EMBL/GenBank/DDBJ databases">
        <authorList>
            <person name="Nowell W R."/>
        </authorList>
    </citation>
    <scope>NUCLEOTIDE SEQUENCE</scope>
</reference>
<keyword evidence="5" id="KW-1133">Transmembrane helix</keyword>
<dbReference type="InterPro" id="IPR018957">
    <property type="entry name" value="Znf_C3HC4_RING-type"/>
</dbReference>
<dbReference type="SUPFAM" id="SSF57850">
    <property type="entry name" value="RING/U-box"/>
    <property type="match status" value="1"/>
</dbReference>
<dbReference type="GO" id="GO:0008270">
    <property type="term" value="F:zinc ion binding"/>
    <property type="evidence" value="ECO:0007669"/>
    <property type="project" value="UniProtKB-KW"/>
</dbReference>
<dbReference type="PANTHER" id="PTHR46016:SF1">
    <property type="entry name" value="RING-TYPE DOMAIN-CONTAINING PROTEIN"/>
    <property type="match status" value="1"/>
</dbReference>
<dbReference type="PROSITE" id="PS50089">
    <property type="entry name" value="ZF_RING_2"/>
    <property type="match status" value="1"/>
</dbReference>
<dbReference type="GO" id="GO:0000209">
    <property type="term" value="P:protein polyubiquitination"/>
    <property type="evidence" value="ECO:0007669"/>
    <property type="project" value="TreeGrafter"/>
</dbReference>
<keyword evidence="3" id="KW-0862">Zinc</keyword>
<dbReference type="Proteomes" id="UP000663845">
    <property type="component" value="Unassembled WGS sequence"/>
</dbReference>
<dbReference type="Gene3D" id="3.30.40.10">
    <property type="entry name" value="Zinc/RING finger domain, C3HC4 (zinc finger)"/>
    <property type="match status" value="2"/>
</dbReference>
<dbReference type="SMART" id="SM00184">
    <property type="entry name" value="RING"/>
    <property type="match status" value="1"/>
</dbReference>
<dbReference type="InterPro" id="IPR001841">
    <property type="entry name" value="Znf_RING"/>
</dbReference>
<evidence type="ECO:0000256" key="3">
    <source>
        <dbReference type="ARBA" id="ARBA00022833"/>
    </source>
</evidence>
<name>A0A814NPE2_9BILA</name>
<dbReference type="Pfam" id="PF00097">
    <property type="entry name" value="zf-C3HC4"/>
    <property type="match status" value="1"/>
</dbReference>
<evidence type="ECO:0000256" key="5">
    <source>
        <dbReference type="SAM" id="Phobius"/>
    </source>
</evidence>
<keyword evidence="5" id="KW-0472">Membrane</keyword>
<dbReference type="SUPFAM" id="SSF49599">
    <property type="entry name" value="TRAF domain-like"/>
    <property type="match status" value="1"/>
</dbReference>
<dbReference type="PANTHER" id="PTHR46016">
    <property type="entry name" value="ZINC FINGER, RING/FYVE/PHD-TYPE"/>
    <property type="match status" value="1"/>
</dbReference>
<dbReference type="InterPro" id="IPR051438">
    <property type="entry name" value="RNF_E3_ubiq-protein_ligase"/>
</dbReference>
<evidence type="ECO:0000256" key="4">
    <source>
        <dbReference type="PROSITE-ProRule" id="PRU00175"/>
    </source>
</evidence>
<evidence type="ECO:0000313" key="8">
    <source>
        <dbReference type="Proteomes" id="UP000663845"/>
    </source>
</evidence>
<feature type="transmembrane region" description="Helical" evidence="5">
    <location>
        <begin position="244"/>
        <end position="262"/>
    </location>
</feature>
<evidence type="ECO:0000256" key="2">
    <source>
        <dbReference type="ARBA" id="ARBA00022771"/>
    </source>
</evidence>
<organism evidence="7 8">
    <name type="scientific">Adineta steineri</name>
    <dbReference type="NCBI Taxonomy" id="433720"/>
    <lineage>
        <taxon>Eukaryota</taxon>
        <taxon>Metazoa</taxon>
        <taxon>Spiralia</taxon>
        <taxon>Gnathifera</taxon>
        <taxon>Rotifera</taxon>
        <taxon>Eurotatoria</taxon>
        <taxon>Bdelloidea</taxon>
        <taxon>Adinetida</taxon>
        <taxon>Adinetidae</taxon>
        <taxon>Adineta</taxon>
    </lineage>
</organism>
<dbReference type="InterPro" id="IPR017907">
    <property type="entry name" value="Znf_RING_CS"/>
</dbReference>
<keyword evidence="5" id="KW-0812">Transmembrane</keyword>
<dbReference type="GO" id="GO:0061630">
    <property type="term" value="F:ubiquitin protein ligase activity"/>
    <property type="evidence" value="ECO:0007669"/>
    <property type="project" value="TreeGrafter"/>
</dbReference>
<evidence type="ECO:0000313" key="7">
    <source>
        <dbReference type="EMBL" id="CAF1096576.1"/>
    </source>
</evidence>
<dbReference type="EMBL" id="CAJNOG010000228">
    <property type="protein sequence ID" value="CAF1096576.1"/>
    <property type="molecule type" value="Genomic_DNA"/>
</dbReference>
<proteinExistence type="predicted"/>
<protein>
    <recommendedName>
        <fullName evidence="6">RING-type domain-containing protein</fullName>
    </recommendedName>
</protein>
<dbReference type="InterPro" id="IPR013083">
    <property type="entry name" value="Znf_RING/FYVE/PHD"/>
</dbReference>
<gene>
    <name evidence="7" type="ORF">JYZ213_LOCUS21144</name>
</gene>
<keyword evidence="2 4" id="KW-0863">Zinc-finger</keyword>
<accession>A0A814NPE2</accession>
<evidence type="ECO:0000259" key="6">
    <source>
        <dbReference type="PROSITE" id="PS50089"/>
    </source>
</evidence>
<dbReference type="PROSITE" id="PS00518">
    <property type="entry name" value="ZF_RING_1"/>
    <property type="match status" value="1"/>
</dbReference>
<dbReference type="AlphaFoldDB" id="A0A814NPE2"/>
<keyword evidence="1" id="KW-0479">Metal-binding</keyword>
<dbReference type="GO" id="GO:0006511">
    <property type="term" value="P:ubiquitin-dependent protein catabolic process"/>
    <property type="evidence" value="ECO:0007669"/>
    <property type="project" value="TreeGrafter"/>
</dbReference>
<sequence>MAETHEFHFDDDGINSERIVNDEYQVTNEFFCTICQSLLWKPKSCASCQHLFCDKCIQKWKRINSTSCPFCCTQYEEKRVSPYIHSLLGRLSIRCRNSSFGCTEILSYNSLEQHETNECQYPTKQCHICGKYRLIDAIDQHQSSCNPALIECRTCKHLVDPESLSQHMSECFQAGLDDFIDRMTPINTPAALPLQGNNGNTFDRLINLPHQWLSSCTNYIFPSVLWFCNYFTIFYFFGNINTKLSFYFYVSIIYLYYFVYWII</sequence>
<feature type="domain" description="RING-type" evidence="6">
    <location>
        <begin position="32"/>
        <end position="71"/>
    </location>
</feature>
<feature type="transmembrane region" description="Helical" evidence="5">
    <location>
        <begin position="219"/>
        <end position="237"/>
    </location>
</feature>
<evidence type="ECO:0000256" key="1">
    <source>
        <dbReference type="ARBA" id="ARBA00022723"/>
    </source>
</evidence>